<proteinExistence type="predicted"/>
<gene>
    <name evidence="1" type="ORF">IAB44_06330</name>
</gene>
<name>A0A9D1ES98_9FIRM</name>
<reference evidence="1" key="1">
    <citation type="submission" date="2020-10" db="EMBL/GenBank/DDBJ databases">
        <authorList>
            <person name="Gilroy R."/>
        </authorList>
    </citation>
    <scope>NUCLEOTIDE SEQUENCE</scope>
    <source>
        <strain evidence="1">CHK190-19873</strain>
    </source>
</reference>
<comment type="caution">
    <text evidence="1">The sequence shown here is derived from an EMBL/GenBank/DDBJ whole genome shotgun (WGS) entry which is preliminary data.</text>
</comment>
<dbReference type="Proteomes" id="UP000823935">
    <property type="component" value="Unassembled WGS sequence"/>
</dbReference>
<organism evidence="1 2">
    <name type="scientific">Candidatus Limivivens intestinipullorum</name>
    <dbReference type="NCBI Taxonomy" id="2840858"/>
    <lineage>
        <taxon>Bacteria</taxon>
        <taxon>Bacillati</taxon>
        <taxon>Bacillota</taxon>
        <taxon>Clostridia</taxon>
        <taxon>Lachnospirales</taxon>
        <taxon>Lachnospiraceae</taxon>
        <taxon>Lachnospiraceae incertae sedis</taxon>
        <taxon>Candidatus Limivivens</taxon>
    </lineage>
</organism>
<protein>
    <submittedName>
        <fullName evidence="1">Uncharacterized protein</fullName>
    </submittedName>
</protein>
<evidence type="ECO:0000313" key="1">
    <source>
        <dbReference type="EMBL" id="HIS31147.1"/>
    </source>
</evidence>
<dbReference type="EMBL" id="DVIQ01000030">
    <property type="protein sequence ID" value="HIS31147.1"/>
    <property type="molecule type" value="Genomic_DNA"/>
</dbReference>
<dbReference type="AlphaFoldDB" id="A0A9D1ES98"/>
<accession>A0A9D1ES98</accession>
<sequence>MTMNGQAKVIEELKPLWIQMAQKADQLGVDLFLNIIQHTDGGCHWMMYGDTDVYIENGEMTTRRVYTEYRVEEETTSLPAASEK</sequence>
<reference evidence="1" key="2">
    <citation type="journal article" date="2021" name="PeerJ">
        <title>Extensive microbial diversity within the chicken gut microbiome revealed by metagenomics and culture.</title>
        <authorList>
            <person name="Gilroy R."/>
            <person name="Ravi A."/>
            <person name="Getino M."/>
            <person name="Pursley I."/>
            <person name="Horton D.L."/>
            <person name="Alikhan N.F."/>
            <person name="Baker D."/>
            <person name="Gharbi K."/>
            <person name="Hall N."/>
            <person name="Watson M."/>
            <person name="Adriaenssens E.M."/>
            <person name="Foster-Nyarko E."/>
            <person name="Jarju S."/>
            <person name="Secka A."/>
            <person name="Antonio M."/>
            <person name="Oren A."/>
            <person name="Chaudhuri R.R."/>
            <person name="La Ragione R."/>
            <person name="Hildebrand F."/>
            <person name="Pallen M.J."/>
        </authorList>
    </citation>
    <scope>NUCLEOTIDE SEQUENCE</scope>
    <source>
        <strain evidence="1">CHK190-19873</strain>
    </source>
</reference>
<evidence type="ECO:0000313" key="2">
    <source>
        <dbReference type="Proteomes" id="UP000823935"/>
    </source>
</evidence>